<evidence type="ECO:0000256" key="5">
    <source>
        <dbReference type="PIRSR" id="PIRSR016020-1"/>
    </source>
</evidence>
<organism evidence="6 7">
    <name type="scientific">Halopseudomonas phragmitis</name>
    <dbReference type="NCBI Taxonomy" id="1931241"/>
    <lineage>
        <taxon>Bacteria</taxon>
        <taxon>Pseudomonadati</taxon>
        <taxon>Pseudomonadota</taxon>
        <taxon>Gammaproteobacteria</taxon>
        <taxon>Pseudomonadales</taxon>
        <taxon>Pseudomonadaceae</taxon>
        <taxon>Halopseudomonas</taxon>
    </lineage>
</organism>
<dbReference type="CDD" id="cd09020">
    <property type="entry name" value="D-hex-6-P-epi_like"/>
    <property type="match status" value="1"/>
</dbReference>
<dbReference type="InterPro" id="IPR025532">
    <property type="entry name" value="G6P_1-epimerase"/>
</dbReference>
<dbReference type="Gene3D" id="2.70.98.10">
    <property type="match status" value="1"/>
</dbReference>
<dbReference type="Proteomes" id="UP000243488">
    <property type="component" value="Chromosome"/>
</dbReference>
<dbReference type="InterPro" id="IPR014718">
    <property type="entry name" value="GH-type_carb-bd"/>
</dbReference>
<gene>
    <name evidence="6" type="ORF">BVH74_13960</name>
</gene>
<dbReference type="EC" id="5.1.3.15" evidence="4"/>
<dbReference type="GO" id="GO:0005975">
    <property type="term" value="P:carbohydrate metabolic process"/>
    <property type="evidence" value="ECO:0007669"/>
    <property type="project" value="InterPro"/>
</dbReference>
<dbReference type="PANTHER" id="PTHR11122:SF13">
    <property type="entry name" value="GLUCOSE-6-PHOSPHATE 1-EPIMERASE"/>
    <property type="match status" value="1"/>
</dbReference>
<dbReference type="InterPro" id="IPR008183">
    <property type="entry name" value="Aldose_1/G6P_1-epimerase"/>
</dbReference>
<dbReference type="PIRSF" id="PIRSF016020">
    <property type="entry name" value="PHexose_mutarotase"/>
    <property type="match status" value="1"/>
</dbReference>
<dbReference type="Pfam" id="PF01263">
    <property type="entry name" value="Aldose_epim"/>
    <property type="match status" value="1"/>
</dbReference>
<keyword evidence="3 4" id="KW-0413">Isomerase</keyword>
<evidence type="ECO:0000256" key="2">
    <source>
        <dbReference type="ARBA" id="ARBA00005866"/>
    </source>
</evidence>
<dbReference type="AlphaFoldDB" id="A0A1V0B7A0"/>
<reference evidence="6 7" key="1">
    <citation type="submission" date="2017-03" db="EMBL/GenBank/DDBJ databases">
        <title>Complete genome sequence of the novel DNRA strain Pseudomonas sp. S-6-2 isolated from Chinese polluted river sediment. Journal of Biotechnology.</title>
        <authorList>
            <person name="Li J."/>
            <person name="Xiang F."/>
            <person name="Wang L."/>
            <person name="Xi L."/>
            <person name="Liu J."/>
        </authorList>
    </citation>
    <scope>NUCLEOTIDE SEQUENCE [LARGE SCALE GENOMIC DNA]</scope>
    <source>
        <strain evidence="6 7">S-6-2</strain>
    </source>
</reference>
<dbReference type="STRING" id="1931241.BVH74_13960"/>
<sequence>MTATLPEGLALTRNAHGREFIQINHPAVTATIALEGAQVIDCVPAGKQPLLWMSPIDPRMPGTALRGGIPLCWPWFGNSRPGPAHGIARTSPWQLIDAQRDDQQVRLRLELAAEQMKALLPDERWHLQVEFVIGKQLSVSLTSTNLGKQAQPLSQALHSYLPVADITQASITGLEGCRYIDQLTSQEHRAQPGPILIDQEVDRIYYDHTAPVILHQHNGRCLEVTREGSHSLVVWNPWQAKAARLSQFPQDGFRQMVCLEASNAGPDARVLEPGQSHTLVTRIRQVPGTG</sequence>
<dbReference type="PANTHER" id="PTHR11122">
    <property type="entry name" value="APOSPORY-ASSOCIATED PROTEIN C-RELATED"/>
    <property type="match status" value="1"/>
</dbReference>
<feature type="active site" evidence="5">
    <location>
        <position position="260"/>
    </location>
</feature>
<evidence type="ECO:0000256" key="3">
    <source>
        <dbReference type="ARBA" id="ARBA00023235"/>
    </source>
</evidence>
<evidence type="ECO:0000256" key="1">
    <source>
        <dbReference type="ARBA" id="ARBA00001096"/>
    </source>
</evidence>
<evidence type="ECO:0000313" key="6">
    <source>
        <dbReference type="EMBL" id="AQZ95787.1"/>
    </source>
</evidence>
<dbReference type="KEGG" id="ppha:BVH74_13960"/>
<dbReference type="InterPro" id="IPR011013">
    <property type="entry name" value="Gal_mutarotase_sf_dom"/>
</dbReference>
<comment type="similarity">
    <text evidence="2 4">Belongs to the glucose-6-phosphate 1-epimerase family.</text>
</comment>
<protein>
    <recommendedName>
        <fullName evidence="4">Putative glucose-6-phosphate 1-epimerase</fullName>
        <ecNumber evidence="4">5.1.3.15</ecNumber>
    </recommendedName>
</protein>
<evidence type="ECO:0000313" key="7">
    <source>
        <dbReference type="Proteomes" id="UP000243488"/>
    </source>
</evidence>
<proteinExistence type="inferred from homology"/>
<dbReference type="GO" id="GO:0047938">
    <property type="term" value="F:glucose-6-phosphate 1-epimerase activity"/>
    <property type="evidence" value="ECO:0007669"/>
    <property type="project" value="UniProtKB-UniRule"/>
</dbReference>
<dbReference type="RefSeq" id="WP_080050665.1">
    <property type="nucleotide sequence ID" value="NZ_CP020100.1"/>
</dbReference>
<name>A0A1V0B7A0_9GAMM</name>
<dbReference type="SUPFAM" id="SSF74650">
    <property type="entry name" value="Galactose mutarotase-like"/>
    <property type="match status" value="1"/>
</dbReference>
<dbReference type="EMBL" id="CP020100">
    <property type="protein sequence ID" value="AQZ95787.1"/>
    <property type="molecule type" value="Genomic_DNA"/>
</dbReference>
<evidence type="ECO:0000256" key="4">
    <source>
        <dbReference type="PIRNR" id="PIRNR016020"/>
    </source>
</evidence>
<comment type="catalytic activity">
    <reaction evidence="1">
        <text>alpha-D-glucose 6-phosphate = beta-D-glucose 6-phosphate</text>
        <dbReference type="Rhea" id="RHEA:16249"/>
        <dbReference type="ChEBI" id="CHEBI:58225"/>
        <dbReference type="ChEBI" id="CHEBI:58247"/>
        <dbReference type="EC" id="5.1.3.15"/>
    </reaction>
</comment>
<feature type="active site" evidence="5">
    <location>
        <position position="158"/>
    </location>
</feature>
<dbReference type="GO" id="GO:0030246">
    <property type="term" value="F:carbohydrate binding"/>
    <property type="evidence" value="ECO:0007669"/>
    <property type="project" value="UniProtKB-UniRule"/>
</dbReference>
<keyword evidence="7" id="KW-1185">Reference proteome</keyword>
<accession>A0A1V0B7A0</accession>